<evidence type="ECO:0000256" key="1">
    <source>
        <dbReference type="SAM" id="MobiDB-lite"/>
    </source>
</evidence>
<proteinExistence type="predicted"/>
<dbReference type="AlphaFoldDB" id="A0A4Z2EB92"/>
<feature type="region of interest" description="Disordered" evidence="1">
    <location>
        <begin position="1"/>
        <end position="76"/>
    </location>
</feature>
<name>A0A4Z2EB92_9TELE</name>
<protein>
    <submittedName>
        <fullName evidence="2">Uncharacterized protein</fullName>
    </submittedName>
</protein>
<gene>
    <name evidence="2" type="ORF">EYF80_063786</name>
</gene>
<reference evidence="2 3" key="1">
    <citation type="submission" date="2019-03" db="EMBL/GenBank/DDBJ databases">
        <title>First draft genome of Liparis tanakae, snailfish: a comprehensive survey of snailfish specific genes.</title>
        <authorList>
            <person name="Kim W."/>
            <person name="Song I."/>
            <person name="Jeong J.-H."/>
            <person name="Kim D."/>
            <person name="Kim S."/>
            <person name="Ryu S."/>
            <person name="Song J.Y."/>
            <person name="Lee S.K."/>
        </authorList>
    </citation>
    <scope>NUCLEOTIDE SEQUENCE [LARGE SCALE GENOMIC DNA]</scope>
    <source>
        <tissue evidence="2">Muscle</tissue>
    </source>
</reference>
<feature type="compositionally biased region" description="Polar residues" evidence="1">
    <location>
        <begin position="17"/>
        <end position="28"/>
    </location>
</feature>
<organism evidence="2 3">
    <name type="scientific">Liparis tanakae</name>
    <name type="common">Tanaka's snailfish</name>
    <dbReference type="NCBI Taxonomy" id="230148"/>
    <lineage>
        <taxon>Eukaryota</taxon>
        <taxon>Metazoa</taxon>
        <taxon>Chordata</taxon>
        <taxon>Craniata</taxon>
        <taxon>Vertebrata</taxon>
        <taxon>Euteleostomi</taxon>
        <taxon>Actinopterygii</taxon>
        <taxon>Neopterygii</taxon>
        <taxon>Teleostei</taxon>
        <taxon>Neoteleostei</taxon>
        <taxon>Acanthomorphata</taxon>
        <taxon>Eupercaria</taxon>
        <taxon>Perciformes</taxon>
        <taxon>Cottioidei</taxon>
        <taxon>Cottales</taxon>
        <taxon>Liparidae</taxon>
        <taxon>Liparis</taxon>
    </lineage>
</organism>
<dbReference type="Proteomes" id="UP000314294">
    <property type="component" value="Unassembled WGS sequence"/>
</dbReference>
<accession>A0A4Z2EB92</accession>
<evidence type="ECO:0000313" key="3">
    <source>
        <dbReference type="Proteomes" id="UP000314294"/>
    </source>
</evidence>
<feature type="compositionally biased region" description="Basic and acidic residues" evidence="1">
    <location>
        <begin position="58"/>
        <end position="76"/>
    </location>
</feature>
<dbReference type="EMBL" id="SRLO01011034">
    <property type="protein sequence ID" value="TNN26078.1"/>
    <property type="molecule type" value="Genomic_DNA"/>
</dbReference>
<sequence>MSGEEHQNFKKRGNVVSPGTPTEETCPQSLRHLHPNELVHTPPLTMRSDINDDDESREVEQSPESREQGSERGFHL</sequence>
<keyword evidence="3" id="KW-1185">Reference proteome</keyword>
<evidence type="ECO:0000313" key="2">
    <source>
        <dbReference type="EMBL" id="TNN26078.1"/>
    </source>
</evidence>
<comment type="caution">
    <text evidence="2">The sequence shown here is derived from an EMBL/GenBank/DDBJ whole genome shotgun (WGS) entry which is preliminary data.</text>
</comment>